<keyword evidence="4" id="KW-1185">Reference proteome</keyword>
<dbReference type="Gene3D" id="3.30.870.10">
    <property type="entry name" value="Endonuclease Chain A"/>
    <property type="match status" value="2"/>
</dbReference>
<dbReference type="PROSITE" id="PS50035">
    <property type="entry name" value="PLD"/>
    <property type="match status" value="2"/>
</dbReference>
<dbReference type="Reactome" id="R-CEL-2029485">
    <property type="pathway name" value="Role of phospholipids in phagocytosis"/>
</dbReference>
<dbReference type="Reactome" id="R-CEL-1855204">
    <property type="pathway name" value="Synthesis of IP3 and IP4 in the cytosol"/>
</dbReference>
<evidence type="ECO:0007829" key="6">
    <source>
        <dbReference type="PeptideAtlas" id="Q8I4C7"/>
    </source>
</evidence>
<dbReference type="UCSC" id="Y51A2D.13a">
    <property type="organism name" value="c. elegans"/>
</dbReference>
<dbReference type="Pfam" id="PF13918">
    <property type="entry name" value="PLDc_3"/>
    <property type="match status" value="1"/>
</dbReference>
<organism evidence="3 4">
    <name type="scientific">Caenorhabditis elegans</name>
    <dbReference type="NCBI Taxonomy" id="6239"/>
    <lineage>
        <taxon>Eukaryota</taxon>
        <taxon>Metazoa</taxon>
        <taxon>Ecdysozoa</taxon>
        <taxon>Nematoda</taxon>
        <taxon>Chromadorea</taxon>
        <taxon>Rhabditida</taxon>
        <taxon>Rhabditina</taxon>
        <taxon>Rhabditomorpha</taxon>
        <taxon>Rhabditoidea</taxon>
        <taxon>Rhabditidae</taxon>
        <taxon>Peloderinae</taxon>
        <taxon>Caenorhabditis</taxon>
    </lineage>
</organism>
<dbReference type="InterPro" id="IPR001736">
    <property type="entry name" value="PLipase_D/transphosphatidylase"/>
</dbReference>
<dbReference type="InterPro" id="IPR050874">
    <property type="entry name" value="Diverse_PLD-related"/>
</dbReference>
<dbReference type="AGR" id="WB:WBGene00013080"/>
<evidence type="ECO:0000313" key="4">
    <source>
        <dbReference type="Proteomes" id="UP000001940"/>
    </source>
</evidence>
<dbReference type="SMART" id="SM00155">
    <property type="entry name" value="PLDc"/>
    <property type="match status" value="2"/>
</dbReference>
<dbReference type="PhylomeDB" id="Q8I4C7"/>
<dbReference type="PeptideAtlas" id="Q8I4C7"/>
<dbReference type="GeneID" id="180213"/>
<dbReference type="PaxDb" id="6239-Y51A2D.13b"/>
<keyword evidence="6" id="KW-1267">Proteomics identification</keyword>
<dbReference type="PANTHER" id="PTHR10185">
    <property type="entry name" value="PHOSPHOLIPASE D - RELATED"/>
    <property type="match status" value="1"/>
</dbReference>
<dbReference type="CDD" id="cd09106">
    <property type="entry name" value="PLDc_vPLD3_4_5_like_1"/>
    <property type="match status" value="1"/>
</dbReference>
<gene>
    <name evidence="3" type="ORF">CELE_Y51A2D.13</name>
    <name evidence="3 5" type="ORF">Y51A2D.13</name>
</gene>
<dbReference type="GO" id="GO:0012505">
    <property type="term" value="C:endomembrane system"/>
    <property type="evidence" value="ECO:0000318"/>
    <property type="project" value="GO_Central"/>
</dbReference>
<feature type="domain" description="PLD phosphodiesterase" evidence="2">
    <location>
        <begin position="177"/>
        <end position="204"/>
    </location>
</feature>
<dbReference type="ExpressionAtlas" id="Q8I4C7">
    <property type="expression patterns" value="baseline and differential"/>
</dbReference>
<dbReference type="AlphaFoldDB" id="Q8I4C7"/>
<evidence type="ECO:0000313" key="3">
    <source>
        <dbReference type="EMBL" id="CAD56614.1"/>
    </source>
</evidence>
<dbReference type="SMR" id="Q8I4C7"/>
<dbReference type="InterPro" id="IPR032803">
    <property type="entry name" value="PLDc_3"/>
</dbReference>
<dbReference type="OrthoDB" id="1923775at2759"/>
<dbReference type="eggNOG" id="KOG3603">
    <property type="taxonomic scope" value="Eukaryota"/>
</dbReference>
<reference evidence="3 4" key="1">
    <citation type="journal article" date="1998" name="Science">
        <title>Genome sequence of the nematode C. elegans: a platform for investigating biology.</title>
        <authorList>
            <consortium name="The C. elegans sequencing consortium"/>
            <person name="Sulson J.E."/>
            <person name="Waterston R."/>
        </authorList>
    </citation>
    <scope>NUCLEOTIDE SEQUENCE [LARGE SCALE GENOMIC DNA]</scope>
    <source>
        <strain evidence="3 4">Bristol N2</strain>
    </source>
</reference>
<comment type="similarity">
    <text evidence="1">Belongs to the phospholipase D family.</text>
</comment>
<accession>Q8I4C7</accession>
<dbReference type="STRING" id="6239.Y51A2D.13b.1"/>
<dbReference type="Bgee" id="WBGene00013080">
    <property type="expression patterns" value="Expressed in larva and 2 other cell types or tissues"/>
</dbReference>
<protein>
    <submittedName>
        <fullName evidence="3">PLD phosphodiesterase domain-containing protein</fullName>
    </submittedName>
</protein>
<sequence length="490" mass="55427">MLQYTLTKCGSGLENKENHEGFVILLIPFLTIGLITKLPEKPEIQLVRDRQCFNTCKLRIVETIPANISFGEDTVFPLSTFRAWKSLISNAQEELYVAAYKSSLQGKHVLGDSAKYYSVEGDSIYNTLMAVGKSRKVAVRMVENYPPKDKGDNADGVILENFGAVTRKSIDISEYMGRGKMHSKFLVADRKSFYLGSANLDWRSLNQKMELGVLVEDCECLGEDMHNIFHVLWDLKNKGIESNGALKVKAAYNKEYPLEMQVQGAKAQVYIATSPKELNNPRRTWDLDAIVSEIDAAKKFIDIHVMDYFPLFIYRNPRVHFSNIDDAIRRAVVRGVKIRFLAAALHYPDIGTRFLRSLESLNGFHANGTMEVKIFKVPRTNIESIVINRERRTHNKFMVTESAGIIGTSNWSGDYFMGGTTGAAIVIRQTGEKRPFVDELKDIFTRDWESAYSHPLDEYFEKCVTSNTGDFCEGTKDPRLFATPVTANSE</sequence>
<dbReference type="RefSeq" id="NP_872145.1">
    <property type="nucleotide sequence ID" value="NM_182345.3"/>
</dbReference>
<dbReference type="GO" id="GO:0003824">
    <property type="term" value="F:catalytic activity"/>
    <property type="evidence" value="ECO:0007669"/>
    <property type="project" value="InterPro"/>
</dbReference>
<dbReference type="SUPFAM" id="SSF56024">
    <property type="entry name" value="Phospholipase D/nuclease"/>
    <property type="match status" value="2"/>
</dbReference>
<dbReference type="OMA" id="IHVMDYF"/>
<dbReference type="InParanoid" id="Q8I4C7"/>
<dbReference type="Proteomes" id="UP000001940">
    <property type="component" value="Chromosome V"/>
</dbReference>
<evidence type="ECO:0000313" key="5">
    <source>
        <dbReference type="WormBase" id="Y51A2D.13b"/>
    </source>
</evidence>
<proteinExistence type="evidence at protein level"/>
<evidence type="ECO:0000256" key="1">
    <source>
        <dbReference type="ARBA" id="ARBA00008664"/>
    </source>
</evidence>
<dbReference type="WormBase" id="Y51A2D.13b">
    <property type="protein sequence ID" value="CE32530"/>
    <property type="gene ID" value="WBGene00013080"/>
</dbReference>
<dbReference type="EMBL" id="BX284605">
    <property type="protein sequence ID" value="CAD56614.1"/>
    <property type="molecule type" value="Genomic_DNA"/>
</dbReference>
<dbReference type="PANTHER" id="PTHR10185:SF25">
    <property type="entry name" value="PLD PHOSPHODIESTERASE DOMAIN-CONTAINING PROTEIN"/>
    <property type="match status" value="1"/>
</dbReference>
<name>Q8I4C7_CAEEL</name>
<dbReference type="FunCoup" id="Q8I4C7">
    <property type="interactions" value="2"/>
</dbReference>
<dbReference type="CTD" id="180213"/>
<evidence type="ECO:0000259" key="2">
    <source>
        <dbReference type="PROSITE" id="PS50035"/>
    </source>
</evidence>
<dbReference type="CDD" id="cd09107">
    <property type="entry name" value="PLDc_vPLD3_4_5_like_2"/>
    <property type="match status" value="1"/>
</dbReference>
<feature type="domain" description="PLD phosphodiesterase" evidence="2">
    <location>
        <begin position="389"/>
        <end position="415"/>
    </location>
</feature>